<dbReference type="PANTHER" id="PTHR43739:SF5">
    <property type="entry name" value="EXO-ALPHA-SIALIDASE"/>
    <property type="match status" value="1"/>
</dbReference>
<evidence type="ECO:0000259" key="4">
    <source>
        <dbReference type="Pfam" id="PF15902"/>
    </source>
</evidence>
<feature type="chain" id="PRO_5011779843" description="Sortilin N-terminal domain-containing protein" evidence="3">
    <location>
        <begin position="24"/>
        <end position="1122"/>
    </location>
</feature>
<dbReference type="OrthoDB" id="9764804at2"/>
<dbReference type="InterPro" id="IPR015943">
    <property type="entry name" value="WD40/YVTN_repeat-like_dom_sf"/>
</dbReference>
<dbReference type="InterPro" id="IPR052025">
    <property type="entry name" value="Xyloglucanase_GH74"/>
</dbReference>
<keyword evidence="3" id="KW-0732">Signal</keyword>
<reference evidence="5 6" key="1">
    <citation type="submission" date="2016-10" db="EMBL/GenBank/DDBJ databases">
        <authorList>
            <person name="de Groot N.N."/>
        </authorList>
    </citation>
    <scope>NUCLEOTIDE SEQUENCE [LARGE SCALE GENOMIC DNA]</scope>
    <source>
        <strain evidence="5 6">S5-249</strain>
    </source>
</reference>
<name>A0A1I6M9X4_9SPHN</name>
<protein>
    <recommendedName>
        <fullName evidence="4">Sortilin N-terminal domain-containing protein</fullName>
    </recommendedName>
</protein>
<evidence type="ECO:0000313" key="6">
    <source>
        <dbReference type="Proteomes" id="UP000198824"/>
    </source>
</evidence>
<dbReference type="CDD" id="cd15482">
    <property type="entry name" value="Sialidase_non-viral"/>
    <property type="match status" value="1"/>
</dbReference>
<dbReference type="GO" id="GO:0010411">
    <property type="term" value="P:xyloglucan metabolic process"/>
    <property type="evidence" value="ECO:0007669"/>
    <property type="project" value="TreeGrafter"/>
</dbReference>
<dbReference type="Pfam" id="PF15902">
    <property type="entry name" value="Sortilin-Vps10"/>
    <property type="match status" value="1"/>
</dbReference>
<dbReference type="PANTHER" id="PTHR43739">
    <property type="entry name" value="XYLOGLUCANASE (EUROFUNG)"/>
    <property type="match status" value="1"/>
</dbReference>
<dbReference type="InterPro" id="IPR036278">
    <property type="entry name" value="Sialidase_sf"/>
</dbReference>
<dbReference type="SUPFAM" id="SSF50939">
    <property type="entry name" value="Sialidases"/>
    <property type="match status" value="2"/>
</dbReference>
<feature type="region of interest" description="Disordered" evidence="2">
    <location>
        <begin position="790"/>
        <end position="875"/>
    </location>
</feature>
<proteinExistence type="predicted"/>
<evidence type="ECO:0000256" key="3">
    <source>
        <dbReference type="SAM" id="SignalP"/>
    </source>
</evidence>
<evidence type="ECO:0000256" key="2">
    <source>
        <dbReference type="SAM" id="MobiDB-lite"/>
    </source>
</evidence>
<organism evidence="5 6">
    <name type="scientific">Sphingomonas jatrophae</name>
    <dbReference type="NCBI Taxonomy" id="1166337"/>
    <lineage>
        <taxon>Bacteria</taxon>
        <taxon>Pseudomonadati</taxon>
        <taxon>Pseudomonadota</taxon>
        <taxon>Alphaproteobacteria</taxon>
        <taxon>Sphingomonadales</taxon>
        <taxon>Sphingomonadaceae</taxon>
        <taxon>Sphingomonas</taxon>
    </lineage>
</organism>
<dbReference type="InterPro" id="IPR031778">
    <property type="entry name" value="Sortilin_N"/>
</dbReference>
<accession>A0A1I6M9X4</accession>
<dbReference type="AlphaFoldDB" id="A0A1I6M9X4"/>
<evidence type="ECO:0000313" key="5">
    <source>
        <dbReference type="EMBL" id="SFS12530.1"/>
    </source>
</evidence>
<dbReference type="Gene3D" id="2.130.10.10">
    <property type="entry name" value="YVTN repeat-like/Quinoprotein amine dehydrogenase"/>
    <property type="match status" value="4"/>
</dbReference>
<sequence>MPRAFAVALIATSLLTAPAIAAAATPTRTAAPAASPFAGMQYRLIGPFRGGRVSAVAGVVQEPDTYYMGAAGGGVWRTNDGGNSWKPLWDKFPEASPSIGGMAVAPSDPKTIYVGTGEGNIRGNVIMGNGLYKSTDEGKTWSYAGLRDTQVIGKVVVHPTDPNTVFAAALGHAFGDNPERGVFRTRDGGKTWQKVLFVDNKTGAIDVAMDPSNPNVLWAGMWQAHRKPWILESGGPGSGLYKSTDGGNTWQKQTGNGLPAGILGKIGVAPTSNPQRIYALIEAQEGGLYRTDDGGANWQRISDRGDFRQRAWYYSHVIADPKDPDKVYVLNTGAYKSTDAGKTFKTMPTFHGDNHALWINPNDTDRMVEGNDGAANVSVNGGETWTTGANQATSQFYHISVDKQVPYRIYGAQQDNTTVSIASGNVRGPIGQESFWAAGGGESGYVIADPKNPDVTIANSYGNQVTRYDHKTGQLYAIGPFPREAMGWAAKDLEHRPQWTEPLLYSPHNPNVLYNATEVLWKTTDEGKSWTQISPDLTRNDKSKQVASGGPLTKDNTGVEYYNTIFSVNESPVQKDLIWVGTDDGLIHITRDGGANWQNVTPKGMPEWATVNMVEPDPRKAGTMYAVADRHRLDDFTPYGFRTDDYGKTWTPITAGLPADAYLHVIRADPARPGLLYAGTENGVFVSFDSGKAWQPFQMALPRSPVHDLAVAGAGDLAVATHGRSFWVLDDLSAVRQWSPEVARKSFHLFAPRDTTRILYAGRGNSMGGPTAANPPQGVIIYYNLKEGQAEPKAEPKPGPMGAQAGKDKSEQAPSAGTVQTASAAKPEEKDNGLKLEILDASDRVIRTYPSPNPPAGGDDEEEDGPRNRKPAKLTRNAGVNRFVWDFREEAAVTVPKAAVWHAMNGGATVVPGTYKVRLTVDGKSETQTVRILPNPNLQTTQAELQQQYDLVAAINRELRLVNDAVLELRALHTQVAAAKAAAAGKANAAQIVAAADAVEAKAGAVEAVLIQVKNISSQDPLNHPVRLNNMLASLATTVAQGDTAPAKQHHEEYAKLKQVADQQLGTWGQIKSQDVAALNAMLQQQQLKPVTLVAANQLAADRAEQLASMKIEDEEVGSGTE</sequence>
<keyword evidence="6" id="KW-1185">Reference proteome</keyword>
<feature type="compositionally biased region" description="Polar residues" evidence="2">
    <location>
        <begin position="812"/>
        <end position="823"/>
    </location>
</feature>
<dbReference type="RefSeq" id="WP_093317110.1">
    <property type="nucleotide sequence ID" value="NZ_FOZG01000003.1"/>
</dbReference>
<dbReference type="Proteomes" id="UP000198824">
    <property type="component" value="Unassembled WGS sequence"/>
</dbReference>
<dbReference type="STRING" id="1166337.SAMN05192580_3765"/>
<dbReference type="EMBL" id="FOZG01000003">
    <property type="protein sequence ID" value="SFS12530.1"/>
    <property type="molecule type" value="Genomic_DNA"/>
</dbReference>
<feature type="domain" description="Sortilin N-terminal" evidence="4">
    <location>
        <begin position="131"/>
        <end position="252"/>
    </location>
</feature>
<keyword evidence="1" id="KW-0677">Repeat</keyword>
<evidence type="ECO:0000256" key="1">
    <source>
        <dbReference type="ARBA" id="ARBA00022737"/>
    </source>
</evidence>
<feature type="signal peptide" evidence="3">
    <location>
        <begin position="1"/>
        <end position="23"/>
    </location>
</feature>
<gene>
    <name evidence="5" type="ORF">SAMN05192580_3765</name>
</gene>
<feature type="compositionally biased region" description="Basic and acidic residues" evidence="2">
    <location>
        <begin position="826"/>
        <end position="846"/>
    </location>
</feature>